<feature type="compositionally biased region" description="Polar residues" evidence="1">
    <location>
        <begin position="93"/>
        <end position="106"/>
    </location>
</feature>
<feature type="compositionally biased region" description="Polar residues" evidence="1">
    <location>
        <begin position="218"/>
        <end position="231"/>
    </location>
</feature>
<feature type="compositionally biased region" description="Polar residues" evidence="1">
    <location>
        <begin position="416"/>
        <end position="431"/>
    </location>
</feature>
<organism evidence="2 3">
    <name type="scientific">Coffea arabica</name>
    <name type="common">Arabian coffee</name>
    <dbReference type="NCBI Taxonomy" id="13443"/>
    <lineage>
        <taxon>Eukaryota</taxon>
        <taxon>Viridiplantae</taxon>
        <taxon>Streptophyta</taxon>
        <taxon>Embryophyta</taxon>
        <taxon>Tracheophyta</taxon>
        <taxon>Spermatophyta</taxon>
        <taxon>Magnoliopsida</taxon>
        <taxon>eudicotyledons</taxon>
        <taxon>Gunneridae</taxon>
        <taxon>Pentapetalae</taxon>
        <taxon>asterids</taxon>
        <taxon>lamiids</taxon>
        <taxon>Gentianales</taxon>
        <taxon>Rubiaceae</taxon>
        <taxon>Ixoroideae</taxon>
        <taxon>Gardenieae complex</taxon>
        <taxon>Bertiereae - Coffeeae clade</taxon>
        <taxon>Coffeeae</taxon>
        <taxon>Coffea</taxon>
    </lineage>
</organism>
<protein>
    <submittedName>
        <fullName evidence="3">Uncharacterized protein</fullName>
    </submittedName>
</protein>
<feature type="region of interest" description="Disordered" evidence="1">
    <location>
        <begin position="81"/>
        <end position="132"/>
    </location>
</feature>
<reference evidence="2" key="1">
    <citation type="journal article" date="2025" name="Foods">
        <title>Unveiling the Microbial Signatures of Arabica Coffee Cherries: Insights into Ripeness Specific Diversity, Functional Traits, and Implications for Quality and Safety.</title>
        <authorList>
            <consortium name="RefSeq"/>
            <person name="Tenea G.N."/>
            <person name="Cifuentes V."/>
            <person name="Reyes P."/>
            <person name="Cevallos-Vallejos M."/>
        </authorList>
    </citation>
    <scope>NUCLEOTIDE SEQUENCE [LARGE SCALE GENOMIC DNA]</scope>
</reference>
<accession>A0A6P6WUM5</accession>
<evidence type="ECO:0000313" key="2">
    <source>
        <dbReference type="Proteomes" id="UP001652660"/>
    </source>
</evidence>
<name>A0A6P6WUM5_COFAR</name>
<feature type="region of interest" description="Disordered" evidence="1">
    <location>
        <begin position="416"/>
        <end position="450"/>
    </location>
</feature>
<feature type="compositionally biased region" description="Basic and acidic residues" evidence="1">
    <location>
        <begin position="148"/>
        <end position="161"/>
    </location>
</feature>
<evidence type="ECO:0000256" key="1">
    <source>
        <dbReference type="SAM" id="MobiDB-lite"/>
    </source>
</evidence>
<dbReference type="AlphaFoldDB" id="A0A6P6WUM5"/>
<evidence type="ECO:0000313" key="3">
    <source>
        <dbReference type="RefSeq" id="XP_027119148.2"/>
    </source>
</evidence>
<proteinExistence type="predicted"/>
<dbReference type="GeneID" id="113736402"/>
<reference evidence="3" key="2">
    <citation type="submission" date="2025-08" db="UniProtKB">
        <authorList>
            <consortium name="RefSeq"/>
        </authorList>
    </citation>
    <scope>IDENTIFICATION</scope>
    <source>
        <tissue evidence="3">Leaves</tissue>
    </source>
</reference>
<gene>
    <name evidence="3" type="primary">LOC113736402</name>
</gene>
<feature type="compositionally biased region" description="Basic and acidic residues" evidence="1">
    <location>
        <begin position="116"/>
        <end position="126"/>
    </location>
</feature>
<dbReference type="RefSeq" id="XP_027119148.2">
    <property type="nucleotide sequence ID" value="XM_027263347.2"/>
</dbReference>
<feature type="compositionally biased region" description="Basic and acidic residues" evidence="1">
    <location>
        <begin position="239"/>
        <end position="248"/>
    </location>
</feature>
<keyword evidence="2" id="KW-1185">Reference proteome</keyword>
<dbReference type="Proteomes" id="UP001652660">
    <property type="component" value="Chromosome 3e"/>
</dbReference>
<feature type="region of interest" description="Disordered" evidence="1">
    <location>
        <begin position="146"/>
        <end position="248"/>
    </location>
</feature>
<sequence>MLDLKLLESSHQISTSVLNLNQLDSRSEGIDIHKYLWMNLFQIWIYLGRSHYLYWTLQLLISRSDDYSMHRSAGVRNAEILVKDSASPPKPPQQQETTAIGSNSTDDVPASPKPSIESKDKGKDKLSTQTVVDGLSSRSRRIVINEGGFKEKAEAGSDRMFSKGSASSPSPPQHQEKIAVASNSNDDLRVSANPSVESKDEDKSKSAGAGNERMLVQDSASLPNPPQQQEITAIGYDSNDDKPSIKSKDEVMAKLPTPTVVGGVSSDTYSVFNDENASKKVGLSKVVVNEFSESSGAGNKRMLVKGSKSPPSLPQKQEITAVGFNSNDDVPVLAKPYIESKDERTSRPPALTTVNGVSSDTIVTEIEELASKEFELSKESVNEYFESSGAGNGRILVKDSTTPIYPPPHQEITAFGSNSDHAVPVSTVSSVESKDEDKSRQPTLNVVGGVSSDTSCTAIEVKASKEVELSKELATESSESAGTGREKMLVKGNTRLISPPQQQVMNTMGSDSDDGVRFLAKHFYQMKR</sequence>